<dbReference type="RefSeq" id="WP_215922684.1">
    <property type="nucleotide sequence ID" value="NZ_JAHKNI010000015.1"/>
</dbReference>
<evidence type="ECO:0000256" key="1">
    <source>
        <dbReference type="SAM" id="MobiDB-lite"/>
    </source>
</evidence>
<feature type="domain" description="HTH cro/C1-type" evidence="2">
    <location>
        <begin position="49"/>
        <end position="121"/>
    </location>
</feature>
<dbReference type="InterPro" id="IPR010982">
    <property type="entry name" value="Lambda_DNA-bd_dom_sf"/>
</dbReference>
<keyword evidence="4" id="KW-1185">Reference proteome</keyword>
<proteinExistence type="predicted"/>
<dbReference type="Pfam" id="PF13560">
    <property type="entry name" value="HTH_31"/>
    <property type="match status" value="1"/>
</dbReference>
<feature type="region of interest" description="Disordered" evidence="1">
    <location>
        <begin position="1"/>
        <end position="73"/>
    </location>
</feature>
<dbReference type="InterPro" id="IPR001387">
    <property type="entry name" value="Cro/C1-type_HTH"/>
</dbReference>
<name>A0ABS6B8G9_9NOCA</name>
<dbReference type="PANTHER" id="PTHR35010">
    <property type="entry name" value="BLL4672 PROTEIN-RELATED"/>
    <property type="match status" value="1"/>
</dbReference>
<evidence type="ECO:0000313" key="3">
    <source>
        <dbReference type="EMBL" id="MBU3066606.1"/>
    </source>
</evidence>
<dbReference type="CDD" id="cd00093">
    <property type="entry name" value="HTH_XRE"/>
    <property type="match status" value="1"/>
</dbReference>
<dbReference type="InterPro" id="IPR041413">
    <property type="entry name" value="MLTR_LBD"/>
</dbReference>
<dbReference type="Gene3D" id="1.10.260.40">
    <property type="entry name" value="lambda repressor-like DNA-binding domains"/>
    <property type="match status" value="1"/>
</dbReference>
<evidence type="ECO:0000259" key="2">
    <source>
        <dbReference type="SMART" id="SM00530"/>
    </source>
</evidence>
<accession>A0ABS6B8G9</accession>
<dbReference type="Pfam" id="PF17765">
    <property type="entry name" value="MLTR_LBD"/>
    <property type="match status" value="1"/>
</dbReference>
<dbReference type="Gene3D" id="3.30.450.180">
    <property type="match status" value="1"/>
</dbReference>
<dbReference type="EMBL" id="JAHKNI010000015">
    <property type="protein sequence ID" value="MBU3066606.1"/>
    <property type="molecule type" value="Genomic_DNA"/>
</dbReference>
<comment type="caution">
    <text evidence="3">The sequence shown here is derived from an EMBL/GenBank/DDBJ whole genome shotgun (WGS) entry which is preliminary data.</text>
</comment>
<gene>
    <name evidence="3" type="ORF">KO481_34455</name>
</gene>
<dbReference type="SUPFAM" id="SSF47413">
    <property type="entry name" value="lambda repressor-like DNA-binding domains"/>
    <property type="match status" value="1"/>
</dbReference>
<dbReference type="SMART" id="SM00530">
    <property type="entry name" value="HTH_XRE"/>
    <property type="match status" value="1"/>
</dbReference>
<dbReference type="Proteomes" id="UP000733379">
    <property type="component" value="Unassembled WGS sequence"/>
</dbReference>
<evidence type="ECO:0000313" key="4">
    <source>
        <dbReference type="Proteomes" id="UP000733379"/>
    </source>
</evidence>
<organism evidence="3 4">
    <name type="scientific">Nocardia albiluteola</name>
    <dbReference type="NCBI Taxonomy" id="2842303"/>
    <lineage>
        <taxon>Bacteria</taxon>
        <taxon>Bacillati</taxon>
        <taxon>Actinomycetota</taxon>
        <taxon>Actinomycetes</taxon>
        <taxon>Mycobacteriales</taxon>
        <taxon>Nocardiaceae</taxon>
        <taxon>Nocardia</taxon>
    </lineage>
</organism>
<protein>
    <submittedName>
        <fullName evidence="3">Helix-turn-helix transcriptional regulator</fullName>
    </submittedName>
</protein>
<sequence>MSERVADADGPAPVPEPSAGTRAAHADGPSPVSEPGTVQQARQRELGAFLRARRERTSPDEVGLPGSARRRTPGLRREELAVIAGVSTTWYAYLEQGRDVRPSDQVLTAIANALLLNDDERAYLRTLAGGADGAAPPPPPAETVAPEVAAIPAMVHPAPAYITGATTDLLAWNAAAAEYFPGLIEQSRSGTPNLARWVFLDPAARDILVDWTATAQSVLARLRTNAGRHPNDPRFARLTADLCEHSAEAAVWWPRYDIATNHSGTKRIRHPVRGELTLGHAALAVTDAPEQVLVVYSPA</sequence>
<reference evidence="3 4" key="1">
    <citation type="submission" date="2021-06" db="EMBL/GenBank/DDBJ databases">
        <title>Actinomycetes sequencing.</title>
        <authorList>
            <person name="Shan Q."/>
        </authorList>
    </citation>
    <scope>NUCLEOTIDE SEQUENCE [LARGE SCALE GENOMIC DNA]</scope>
    <source>
        <strain evidence="3 4">NEAU-G5</strain>
    </source>
</reference>